<comment type="similarity">
    <text evidence="1">Belongs to the glycerophosphoryl diester phosphodiesterase family.</text>
</comment>
<dbReference type="EC" id="3.1.4.46" evidence="2"/>
<dbReference type="Gene3D" id="3.20.20.190">
    <property type="entry name" value="Phosphatidylinositol (PI) phosphodiesterase"/>
    <property type="match status" value="1"/>
</dbReference>
<sequence>MSTSRPFIIGHRGAPGYRPEHTRSAYQLAIAQGADAVEPDVVVSADGVLVVRHDVELSGTTDVASRPEFADRRTSKVVDGETLSGWFCEDFTWDELSTLTARERIPDLRPASAAFDGSEPILRLRDLLELLAAVDRVVVPVIEVKHPTFLAAAGFDMAALLAAELRETGWADGSRPVIVESFERTVLHELQSLGIVAEHVVLLEASGSAPDTGIPYAQTTTDAGLDDLAASGIAAISVDKATLLDAAGPALVARAHARGLRVFTWTLRPENAFLDPRFRRGPDAAAFGDYRAEWSAIRATGVDAVFVDHPALA</sequence>
<name>A0A0B2A8K8_9MICO</name>
<dbReference type="AlphaFoldDB" id="A0A0B2A8K8"/>
<dbReference type="InterPro" id="IPR017946">
    <property type="entry name" value="PLC-like_Pdiesterase_TIM-brl"/>
</dbReference>
<proteinExistence type="inferred from homology"/>
<dbReference type="PANTHER" id="PTHR43620">
    <property type="entry name" value="GLYCEROPHOSPHORYL DIESTER PHOSPHODIESTERASE"/>
    <property type="match status" value="1"/>
</dbReference>
<comment type="catalytic activity">
    <reaction evidence="6">
        <text>a sn-glycero-3-phosphodiester + H2O = an alcohol + sn-glycerol 3-phosphate + H(+)</text>
        <dbReference type="Rhea" id="RHEA:12969"/>
        <dbReference type="ChEBI" id="CHEBI:15377"/>
        <dbReference type="ChEBI" id="CHEBI:15378"/>
        <dbReference type="ChEBI" id="CHEBI:30879"/>
        <dbReference type="ChEBI" id="CHEBI:57597"/>
        <dbReference type="ChEBI" id="CHEBI:83408"/>
        <dbReference type="EC" id="3.1.4.46"/>
    </reaction>
</comment>
<evidence type="ECO:0000313" key="9">
    <source>
        <dbReference type="Proteomes" id="UP000031030"/>
    </source>
</evidence>
<evidence type="ECO:0000256" key="5">
    <source>
        <dbReference type="ARBA" id="ARBA00022801"/>
    </source>
</evidence>
<dbReference type="PANTHER" id="PTHR43620:SF7">
    <property type="entry name" value="GLYCEROPHOSPHODIESTER PHOSPHODIESTERASE GDPD5-RELATED"/>
    <property type="match status" value="1"/>
</dbReference>
<keyword evidence="5" id="KW-0378">Hydrolase</keyword>
<dbReference type="GO" id="GO:0008889">
    <property type="term" value="F:glycerophosphodiester phosphodiesterase activity"/>
    <property type="evidence" value="ECO:0007669"/>
    <property type="project" value="UniProtKB-EC"/>
</dbReference>
<dbReference type="SUPFAM" id="SSF51695">
    <property type="entry name" value="PLC-like phosphodiesterases"/>
    <property type="match status" value="1"/>
</dbReference>
<feature type="domain" description="GP-PDE" evidence="7">
    <location>
        <begin position="6"/>
        <end position="313"/>
    </location>
</feature>
<keyword evidence="3" id="KW-0732">Signal</keyword>
<reference evidence="8 9" key="1">
    <citation type="submission" date="2014-11" db="EMBL/GenBank/DDBJ databases">
        <title>Genome sequence of Microbacterium mangrovi MUSC 115(T).</title>
        <authorList>
            <person name="Lee L.-H."/>
        </authorList>
    </citation>
    <scope>NUCLEOTIDE SEQUENCE [LARGE SCALE GENOMIC DNA]</scope>
    <source>
        <strain evidence="8 9">MUSC 115</strain>
    </source>
</reference>
<protein>
    <recommendedName>
        <fullName evidence="2">glycerophosphodiester phosphodiesterase</fullName>
        <ecNumber evidence="2">3.1.4.46</ecNumber>
    </recommendedName>
</protein>
<dbReference type="GO" id="GO:0042597">
    <property type="term" value="C:periplasmic space"/>
    <property type="evidence" value="ECO:0007669"/>
    <property type="project" value="TreeGrafter"/>
</dbReference>
<dbReference type="InterPro" id="IPR030395">
    <property type="entry name" value="GP_PDE_dom"/>
</dbReference>
<evidence type="ECO:0000256" key="3">
    <source>
        <dbReference type="ARBA" id="ARBA00022729"/>
    </source>
</evidence>
<dbReference type="Proteomes" id="UP000031030">
    <property type="component" value="Unassembled WGS sequence"/>
</dbReference>
<dbReference type="GO" id="GO:0006071">
    <property type="term" value="P:glycerol metabolic process"/>
    <property type="evidence" value="ECO:0007669"/>
    <property type="project" value="UniProtKB-KW"/>
</dbReference>
<evidence type="ECO:0000313" key="8">
    <source>
        <dbReference type="EMBL" id="KHK99878.1"/>
    </source>
</evidence>
<keyword evidence="4" id="KW-0319">Glycerol metabolism</keyword>
<dbReference type="EMBL" id="JTDK01000001">
    <property type="protein sequence ID" value="KHK99878.1"/>
    <property type="molecule type" value="Genomic_DNA"/>
</dbReference>
<gene>
    <name evidence="8" type="ORF">LK09_00635</name>
</gene>
<evidence type="ECO:0000256" key="4">
    <source>
        <dbReference type="ARBA" id="ARBA00022798"/>
    </source>
</evidence>
<evidence type="ECO:0000256" key="2">
    <source>
        <dbReference type="ARBA" id="ARBA00012247"/>
    </source>
</evidence>
<dbReference type="PROSITE" id="PS51704">
    <property type="entry name" value="GP_PDE"/>
    <property type="match status" value="1"/>
</dbReference>
<evidence type="ECO:0000256" key="1">
    <source>
        <dbReference type="ARBA" id="ARBA00007277"/>
    </source>
</evidence>
<accession>A0A0B2A8K8</accession>
<dbReference type="RefSeq" id="WP_039394258.1">
    <property type="nucleotide sequence ID" value="NZ_JTDK01000001.1"/>
</dbReference>
<dbReference type="OrthoDB" id="9758957at2"/>
<dbReference type="GO" id="GO:0006629">
    <property type="term" value="P:lipid metabolic process"/>
    <property type="evidence" value="ECO:0007669"/>
    <property type="project" value="InterPro"/>
</dbReference>
<organism evidence="8 9">
    <name type="scientific">Microbacterium mangrovi</name>
    <dbReference type="NCBI Taxonomy" id="1348253"/>
    <lineage>
        <taxon>Bacteria</taxon>
        <taxon>Bacillati</taxon>
        <taxon>Actinomycetota</taxon>
        <taxon>Actinomycetes</taxon>
        <taxon>Micrococcales</taxon>
        <taxon>Microbacteriaceae</taxon>
        <taxon>Microbacterium</taxon>
    </lineage>
</organism>
<dbReference type="STRING" id="1348253.LK09_00635"/>
<evidence type="ECO:0000259" key="7">
    <source>
        <dbReference type="PROSITE" id="PS51704"/>
    </source>
</evidence>
<comment type="caution">
    <text evidence="8">The sequence shown here is derived from an EMBL/GenBank/DDBJ whole genome shotgun (WGS) entry which is preliminary data.</text>
</comment>
<keyword evidence="9" id="KW-1185">Reference proteome</keyword>
<evidence type="ECO:0000256" key="6">
    <source>
        <dbReference type="ARBA" id="ARBA00047512"/>
    </source>
</evidence>
<dbReference type="Pfam" id="PF03009">
    <property type="entry name" value="GDPD"/>
    <property type="match status" value="1"/>
</dbReference>